<dbReference type="GO" id="GO:0046872">
    <property type="term" value="F:metal ion binding"/>
    <property type="evidence" value="ECO:0007669"/>
    <property type="project" value="InterPro"/>
</dbReference>
<evidence type="ECO:0000313" key="4">
    <source>
        <dbReference type="Proteomes" id="UP000254502"/>
    </source>
</evidence>
<dbReference type="GO" id="GO:0005524">
    <property type="term" value="F:ATP binding"/>
    <property type="evidence" value="ECO:0007669"/>
    <property type="project" value="UniProtKB-UniRule"/>
</dbReference>
<dbReference type="PANTHER" id="PTHR37018">
    <property type="entry name" value="CULTURE SPECIFIC PROTEIN, PUTATIVE (AFU_ORTHOLOGUE AFUA_2G00130)-RELATED"/>
    <property type="match status" value="1"/>
</dbReference>
<gene>
    <name evidence="3" type="ORF">NCTC5664_01824</name>
</gene>
<dbReference type="AlphaFoldDB" id="A0A380DTK0"/>
<dbReference type="PROSITE" id="PS50975">
    <property type="entry name" value="ATP_GRASP"/>
    <property type="match status" value="1"/>
</dbReference>
<keyword evidence="1" id="KW-0067">ATP-binding</keyword>
<dbReference type="EMBL" id="UHAQ01000002">
    <property type="protein sequence ID" value="SUK49113.1"/>
    <property type="molecule type" value="Genomic_DNA"/>
</dbReference>
<evidence type="ECO:0000259" key="2">
    <source>
        <dbReference type="PROSITE" id="PS50975"/>
    </source>
</evidence>
<feature type="domain" description="ATP-grasp" evidence="2">
    <location>
        <begin position="2"/>
        <end position="204"/>
    </location>
</feature>
<evidence type="ECO:0000256" key="1">
    <source>
        <dbReference type="PROSITE-ProRule" id="PRU00409"/>
    </source>
</evidence>
<dbReference type="InterPro" id="IPR011761">
    <property type="entry name" value="ATP-grasp"/>
</dbReference>
<accession>A0A380DTK0</accession>
<name>A0A380DTK0_STAAU</name>
<dbReference type="Proteomes" id="UP000254502">
    <property type="component" value="Unassembled WGS sequence"/>
</dbReference>
<keyword evidence="1" id="KW-0547">Nucleotide-binding</keyword>
<dbReference type="InterPro" id="IPR053269">
    <property type="entry name" value="Asp-Met_ligase"/>
</dbReference>
<dbReference type="PANTHER" id="PTHR37018:SF1">
    <property type="entry name" value="CULTURE SPECIFIC PROTEIN, PUTATIVE (AFU_ORTHOLOGUE AFUA_2G00130)-RELATED"/>
    <property type="match status" value="1"/>
</dbReference>
<dbReference type="SUPFAM" id="SSF56059">
    <property type="entry name" value="Glutathione synthetase ATP-binding domain-like"/>
    <property type="match status" value="1"/>
</dbReference>
<reference evidence="3 4" key="1">
    <citation type="submission" date="2018-06" db="EMBL/GenBank/DDBJ databases">
        <authorList>
            <consortium name="Pathogen Informatics"/>
            <person name="Doyle S."/>
        </authorList>
    </citation>
    <scope>NUCLEOTIDE SEQUENCE [LARGE SCALE GENOMIC DNA]</scope>
    <source>
        <strain evidence="3 4">NCTC5664</strain>
    </source>
</reference>
<evidence type="ECO:0000313" key="3">
    <source>
        <dbReference type="EMBL" id="SUK49113.1"/>
    </source>
</evidence>
<protein>
    <submittedName>
        <fullName evidence="3">ATP-grasp domain protein</fullName>
    </submittedName>
</protein>
<dbReference type="Gene3D" id="3.30.470.20">
    <property type="entry name" value="ATP-grasp fold, B domain"/>
    <property type="match status" value="1"/>
</dbReference>
<organism evidence="3 4">
    <name type="scientific">Staphylococcus aureus</name>
    <dbReference type="NCBI Taxonomy" id="1280"/>
    <lineage>
        <taxon>Bacteria</taxon>
        <taxon>Bacillati</taxon>
        <taxon>Bacillota</taxon>
        <taxon>Bacilli</taxon>
        <taxon>Bacillales</taxon>
        <taxon>Staphylococcaceae</taxon>
        <taxon>Staphylococcus</taxon>
    </lineage>
</organism>
<sequence>MGSFYPKRKVVKIEQFENEIKNWEFPFVIKPGDDLPTAGGYGVMICYHDADLQKAITRIKEATAETNSLIIEQKIEEKANYCVQFAYSESLGIQYLGAATQLTDKYGFYNGNENTTNVPEYVIEAGRQIMEIGVNQGFFGVAGFDLLVDEDDNVYAIDLNFRQNGSTSMLLLANELNSGYQKFYSYHSKGDNTHFFNTILKYVKEGSLYPLSYYDGDWYGEDKVKSRFGCIWHGDSKETVLENERAFLAELEHY</sequence>
<proteinExistence type="predicted"/>